<dbReference type="InParanoid" id="A0A286UUW4"/>
<dbReference type="GO" id="GO:0006457">
    <property type="term" value="P:protein folding"/>
    <property type="evidence" value="ECO:0007669"/>
    <property type="project" value="TreeGrafter"/>
</dbReference>
<dbReference type="SUPFAM" id="SSF52833">
    <property type="entry name" value="Thioredoxin-like"/>
    <property type="match status" value="1"/>
</dbReference>
<dbReference type="InterPro" id="IPR051498">
    <property type="entry name" value="Phosducin-like_chap/apop_reg"/>
</dbReference>
<comment type="similarity">
    <text evidence="1">Belongs to the phosducin family.</text>
</comment>
<dbReference type="FunCoup" id="A0A286UUW4">
    <property type="interactions" value="369"/>
</dbReference>
<proteinExistence type="inferred from homology"/>
<feature type="compositionally biased region" description="Pro residues" evidence="2">
    <location>
        <begin position="22"/>
        <end position="37"/>
    </location>
</feature>
<feature type="compositionally biased region" description="Basic and acidic residues" evidence="2">
    <location>
        <begin position="49"/>
        <end position="58"/>
    </location>
</feature>
<dbReference type="STRING" id="2282107.A0A286UUW4"/>
<organism evidence="4 5">
    <name type="scientific">Pyrrhoderma noxium</name>
    <dbReference type="NCBI Taxonomy" id="2282107"/>
    <lineage>
        <taxon>Eukaryota</taxon>
        <taxon>Fungi</taxon>
        <taxon>Dikarya</taxon>
        <taxon>Basidiomycota</taxon>
        <taxon>Agaricomycotina</taxon>
        <taxon>Agaricomycetes</taxon>
        <taxon>Hymenochaetales</taxon>
        <taxon>Hymenochaetaceae</taxon>
        <taxon>Pyrrhoderma</taxon>
    </lineage>
</organism>
<evidence type="ECO:0000256" key="1">
    <source>
        <dbReference type="ARBA" id="ARBA00009686"/>
    </source>
</evidence>
<dbReference type="PANTHER" id="PTHR45809">
    <property type="entry name" value="VIRAL IAP-ASSOCIATED FACTOR HOMOLOG"/>
    <property type="match status" value="1"/>
</dbReference>
<dbReference type="Gene3D" id="3.40.30.10">
    <property type="entry name" value="Glutaredoxin"/>
    <property type="match status" value="1"/>
</dbReference>
<sequence>MAINPDEDTEFNDALRKHGILPPKPEAPRTPSPPPSPTLEELLDDFEPSELRERAEDAKNDEEERIIDAYRRKRIQEMQHEQKRARFGRVYPIGRDDYKREVTEASKIDEDEEDGKGKGTGVVCFLYKDGHTASERTFNHLRTLASRNPRTKFVSIVGNKCIPDYPDKHLPTIFIYRKGEILNQQVAWGADKERSLEELQALLYLFGVIEPPSQPKTVQKKDESGDDDDLSDDGEFSRAAAAKVNGRAPKNIRSSERKNEDSDSDFDL</sequence>
<protein>
    <submittedName>
        <fullName evidence="4">Thioredoxin</fullName>
    </submittedName>
</protein>
<reference evidence="4 5" key="1">
    <citation type="journal article" date="2017" name="Mol. Ecol.">
        <title>Comparative and population genomic landscape of Phellinus noxius: A hypervariable fungus causing root rot in trees.</title>
        <authorList>
            <person name="Chung C.L."/>
            <person name="Lee T.J."/>
            <person name="Akiba M."/>
            <person name="Lee H.H."/>
            <person name="Kuo T.H."/>
            <person name="Liu D."/>
            <person name="Ke H.M."/>
            <person name="Yokoi T."/>
            <person name="Roa M.B."/>
            <person name="Lu M.J."/>
            <person name="Chang Y.Y."/>
            <person name="Ann P.J."/>
            <person name="Tsai J.N."/>
            <person name="Chen C.Y."/>
            <person name="Tzean S.S."/>
            <person name="Ota Y."/>
            <person name="Hattori T."/>
            <person name="Sahashi N."/>
            <person name="Liou R.F."/>
            <person name="Kikuchi T."/>
            <person name="Tsai I.J."/>
        </authorList>
    </citation>
    <scope>NUCLEOTIDE SEQUENCE [LARGE SCALE GENOMIC DNA]</scope>
    <source>
        <strain evidence="4 5">FFPRI411160</strain>
    </source>
</reference>
<gene>
    <name evidence="4" type="ORF">PNOK_0044700</name>
</gene>
<feature type="region of interest" description="Disordered" evidence="2">
    <location>
        <begin position="1"/>
        <end position="63"/>
    </location>
</feature>
<dbReference type="PANTHER" id="PTHR45809:SF3">
    <property type="entry name" value="VIRAL IAP-ASSOCIATED FACTOR HOMOLOG"/>
    <property type="match status" value="1"/>
</dbReference>
<feature type="compositionally biased region" description="Acidic residues" evidence="2">
    <location>
        <begin position="224"/>
        <end position="234"/>
    </location>
</feature>
<dbReference type="InterPro" id="IPR036249">
    <property type="entry name" value="Thioredoxin-like_sf"/>
</dbReference>
<dbReference type="Pfam" id="PF02114">
    <property type="entry name" value="Phosducin"/>
    <property type="match status" value="1"/>
</dbReference>
<feature type="compositionally biased region" description="Acidic residues" evidence="2">
    <location>
        <begin position="1"/>
        <end position="11"/>
    </location>
</feature>
<dbReference type="OrthoDB" id="45518at2759"/>
<dbReference type="EMBL" id="NBII01000001">
    <property type="protein sequence ID" value="PAV23379.1"/>
    <property type="molecule type" value="Genomic_DNA"/>
</dbReference>
<dbReference type="InterPro" id="IPR024253">
    <property type="entry name" value="Phosducin_thioredoxin-like_dom"/>
</dbReference>
<dbReference type="AlphaFoldDB" id="A0A286UUW4"/>
<comment type="caution">
    <text evidence="4">The sequence shown here is derived from an EMBL/GenBank/DDBJ whole genome shotgun (WGS) entry which is preliminary data.</text>
</comment>
<evidence type="ECO:0000256" key="2">
    <source>
        <dbReference type="SAM" id="MobiDB-lite"/>
    </source>
</evidence>
<dbReference type="GO" id="GO:0005737">
    <property type="term" value="C:cytoplasm"/>
    <property type="evidence" value="ECO:0007669"/>
    <property type="project" value="TreeGrafter"/>
</dbReference>
<evidence type="ECO:0000313" key="5">
    <source>
        <dbReference type="Proteomes" id="UP000217199"/>
    </source>
</evidence>
<name>A0A286UUW4_9AGAM</name>
<feature type="region of interest" description="Disordered" evidence="2">
    <location>
        <begin position="214"/>
        <end position="268"/>
    </location>
</feature>
<evidence type="ECO:0000313" key="4">
    <source>
        <dbReference type="EMBL" id="PAV23379.1"/>
    </source>
</evidence>
<accession>A0A286UUW4</accession>
<feature type="domain" description="Phosducin" evidence="3">
    <location>
        <begin position="58"/>
        <end position="187"/>
    </location>
</feature>
<evidence type="ECO:0000259" key="3">
    <source>
        <dbReference type="Pfam" id="PF02114"/>
    </source>
</evidence>
<dbReference type="Proteomes" id="UP000217199">
    <property type="component" value="Unassembled WGS sequence"/>
</dbReference>
<keyword evidence="5" id="KW-1185">Reference proteome</keyword>